<dbReference type="InterPro" id="IPR022395">
    <property type="entry name" value="CHP03773_ABC_transptr-like"/>
</dbReference>
<feature type="region of interest" description="Disordered" evidence="1">
    <location>
        <begin position="461"/>
        <end position="484"/>
    </location>
</feature>
<dbReference type="AlphaFoldDB" id="A0A1D8B321"/>
<reference evidence="2 3" key="1">
    <citation type="submission" date="2016-09" db="EMBL/GenBank/DDBJ databases">
        <title>Complete genome sequence of Actinomyces hongkongensis HKU8.</title>
        <authorList>
            <person name="Gao Y.-X."/>
            <person name="Zhou Y.-Y."/>
            <person name="Xie Y."/>
            <person name="Wang M."/>
            <person name="Wang S.-J."/>
            <person name="Shen S.-G."/>
        </authorList>
    </citation>
    <scope>NUCLEOTIDE SEQUENCE [LARGE SCALE GENOMIC DNA]</scope>
    <source>
        <strain evidence="2 3">HKU8</strain>
    </source>
</reference>
<sequence length="548" mass="55396">MSGGSQAPATAGRDFRVVATVSRETLSLGLALDGLAVDAQHAVLGVDDSALLKGANAPMSAEGYEMGQAPGDGADALGWSLGALREAGYDRAQINVTASGPEGSQVLVYRRDPNGKATAVLHGGSFNIADADTEAYSILPLGEQTEGTLSWMFTAPGEYSLNMTITAWSSTTDAVVQSPATLALRVAVGSEAIANALAPAGVPASNAPSQPATAQQQTAPASNTTASPSAQGDGRASGQSDARNAARASSSGEKCVATTITREATAEEQASLTSNQASPNTARTTLTFSVGPGASGNATEGHFDLGPAIENGQLVARVKDDRSAPAQWVDPASLTFALGDAARITAPDETSFVATPGSQVWLISSTQVPGVPWLGMNSQRDEIVNGTTGGVNFTLDSVDGPGRVAVFNSGSLGGGVGEHVFDGAGSTYTLPPNTHAHQNWLFTEPGTYTLTLSMRVTPTGADLAGTGGGTTTRLTPTGATGANGRPVVSEVVGRTASGDECDLTLATTGADAQRILLLATALVFSGCVAVGASRRRGAQDRVGNRSAH</sequence>
<dbReference type="NCBIfam" id="TIGR03769">
    <property type="entry name" value="P_ac_wall_RPT"/>
    <property type="match status" value="1"/>
</dbReference>
<dbReference type="Proteomes" id="UP000095214">
    <property type="component" value="Chromosome"/>
</dbReference>
<gene>
    <name evidence="2" type="ORF">BH719_06570</name>
</gene>
<name>A0A1D8B321_9ACTO</name>
<feature type="region of interest" description="Disordered" evidence="1">
    <location>
        <begin position="202"/>
        <end position="286"/>
    </location>
</feature>
<accession>A0A1D8B321</accession>
<feature type="compositionally biased region" description="Low complexity" evidence="1">
    <location>
        <begin position="240"/>
        <end position="270"/>
    </location>
</feature>
<dbReference type="NCBIfam" id="TIGR03773">
    <property type="entry name" value="anch_rpt_wall"/>
    <property type="match status" value="1"/>
</dbReference>
<proteinExistence type="predicted"/>
<evidence type="ECO:0000256" key="1">
    <source>
        <dbReference type="SAM" id="MobiDB-lite"/>
    </source>
</evidence>
<feature type="compositionally biased region" description="Low complexity" evidence="1">
    <location>
        <begin position="203"/>
        <end position="231"/>
    </location>
</feature>
<protein>
    <submittedName>
        <fullName evidence="2">ABC transporter</fullName>
    </submittedName>
</protein>
<dbReference type="EMBL" id="CP017298">
    <property type="protein sequence ID" value="AOS47548.1"/>
    <property type="molecule type" value="Genomic_DNA"/>
</dbReference>
<dbReference type="STRING" id="178339.BH719_06570"/>
<evidence type="ECO:0000313" key="3">
    <source>
        <dbReference type="Proteomes" id="UP000095214"/>
    </source>
</evidence>
<dbReference type="NCBIfam" id="NF038134">
    <property type="entry name" value="choice_anch_M"/>
    <property type="match status" value="1"/>
</dbReference>
<keyword evidence="3" id="KW-1185">Reference proteome</keyword>
<dbReference type="KEGG" id="phon:BH719_06570"/>
<organism evidence="2 3">
    <name type="scientific">Pauljensenia hongkongensis</name>
    <dbReference type="NCBI Taxonomy" id="178339"/>
    <lineage>
        <taxon>Bacteria</taxon>
        <taxon>Bacillati</taxon>
        <taxon>Actinomycetota</taxon>
        <taxon>Actinomycetes</taxon>
        <taxon>Actinomycetales</taxon>
        <taxon>Actinomycetaceae</taxon>
        <taxon>Pauljensenia</taxon>
    </lineage>
</organism>
<feature type="compositionally biased region" description="Polar residues" evidence="1">
    <location>
        <begin position="271"/>
        <end position="286"/>
    </location>
</feature>
<evidence type="ECO:0000313" key="2">
    <source>
        <dbReference type="EMBL" id="AOS47548.1"/>
    </source>
</evidence>
<feature type="compositionally biased region" description="Low complexity" evidence="1">
    <location>
        <begin position="471"/>
        <end position="482"/>
    </location>
</feature>
<dbReference type="InterPro" id="IPR022435">
    <property type="entry name" value="Surface-anchored_actinobac"/>
</dbReference>